<name>A0A382YEV7_9ZZZZ</name>
<sequence>MGQNKVPFHIWEGIFDDFKSAGGFDESFRHPIWYQNLQERTQKLLTQYNKDRRIPSYPVAHEHPLTTLAALAAHPTRTLRILDFGGAMGHDFLAVAASLPENQPLDYVVVELPEIVEKAKTIFPSDTRITFTNSLPNEAHTFDIVHTASALHYCEDWKGTLRDLALLSNKYFSLCDIPAGSIPTFVSLQNFYGSKFRHWFWNIDEFLLAMN</sequence>
<reference evidence="1" key="1">
    <citation type="submission" date="2018-05" db="EMBL/GenBank/DDBJ databases">
        <authorList>
            <person name="Lanie J.A."/>
            <person name="Ng W.-L."/>
            <person name="Kazmierczak K.M."/>
            <person name="Andrzejewski T.M."/>
            <person name="Davidsen T.M."/>
            <person name="Wayne K.J."/>
            <person name="Tettelin H."/>
            <person name="Glass J.I."/>
            <person name="Rusch D."/>
            <person name="Podicherti R."/>
            <person name="Tsui H.-C.T."/>
            <person name="Winkler M.E."/>
        </authorList>
    </citation>
    <scope>NUCLEOTIDE SEQUENCE</scope>
</reference>
<proteinExistence type="predicted"/>
<evidence type="ECO:0008006" key="2">
    <source>
        <dbReference type="Google" id="ProtNLM"/>
    </source>
</evidence>
<feature type="non-terminal residue" evidence="1">
    <location>
        <position position="1"/>
    </location>
</feature>
<dbReference type="InterPro" id="IPR027612">
    <property type="entry name" value="Put_MTase_LIC12133"/>
</dbReference>
<dbReference type="AlphaFoldDB" id="A0A382YEV7"/>
<protein>
    <recommendedName>
        <fullName evidence="2">O-methyltransferase domain-containing protein</fullName>
    </recommendedName>
</protein>
<accession>A0A382YEV7</accession>
<dbReference type="Gene3D" id="3.40.50.150">
    <property type="entry name" value="Vaccinia Virus protein VP39"/>
    <property type="match status" value="1"/>
</dbReference>
<gene>
    <name evidence="1" type="ORF">METZ01_LOCUS433902</name>
</gene>
<feature type="non-terminal residue" evidence="1">
    <location>
        <position position="211"/>
    </location>
</feature>
<dbReference type="NCBIfam" id="TIGR04325">
    <property type="entry name" value="MTase_LIC12133"/>
    <property type="match status" value="1"/>
</dbReference>
<dbReference type="SUPFAM" id="SSF53335">
    <property type="entry name" value="S-adenosyl-L-methionine-dependent methyltransferases"/>
    <property type="match status" value="1"/>
</dbReference>
<dbReference type="EMBL" id="UINC01174764">
    <property type="protein sequence ID" value="SVD81048.1"/>
    <property type="molecule type" value="Genomic_DNA"/>
</dbReference>
<organism evidence="1">
    <name type="scientific">marine metagenome</name>
    <dbReference type="NCBI Taxonomy" id="408172"/>
    <lineage>
        <taxon>unclassified sequences</taxon>
        <taxon>metagenomes</taxon>
        <taxon>ecological metagenomes</taxon>
    </lineage>
</organism>
<evidence type="ECO:0000313" key="1">
    <source>
        <dbReference type="EMBL" id="SVD81048.1"/>
    </source>
</evidence>
<dbReference type="InterPro" id="IPR029063">
    <property type="entry name" value="SAM-dependent_MTases_sf"/>
</dbReference>